<dbReference type="InterPro" id="IPR035985">
    <property type="entry name" value="Ubiquitin-activating_enz"/>
</dbReference>
<dbReference type="SUPFAM" id="SSF69572">
    <property type="entry name" value="Activating enzymes of the ubiquitin-like proteins"/>
    <property type="match status" value="1"/>
</dbReference>
<dbReference type="GO" id="GO:0016925">
    <property type="term" value="P:protein sumoylation"/>
    <property type="evidence" value="ECO:0007669"/>
    <property type="project" value="TreeGrafter"/>
</dbReference>
<dbReference type="PANTHER" id="PTHR10953:SF162">
    <property type="entry name" value="SUMO-ACTIVATING ENZYME SUBUNIT 1"/>
    <property type="match status" value="1"/>
</dbReference>
<dbReference type="GO" id="GO:0005737">
    <property type="term" value="C:cytoplasm"/>
    <property type="evidence" value="ECO:0007669"/>
    <property type="project" value="TreeGrafter"/>
</dbReference>
<evidence type="ECO:0000313" key="10">
    <source>
        <dbReference type="Proteomes" id="UP001212152"/>
    </source>
</evidence>
<dbReference type="Gene3D" id="3.40.50.720">
    <property type="entry name" value="NAD(P)-binding Rossmann-like Domain"/>
    <property type="match status" value="1"/>
</dbReference>
<sequence length="452" mass="49771">MSKRTLDETSAPDPAAGRTEKKSKLETHSAPVRLDVGNGHSASEADAVQASSAFQPATITKRRLDETSTTDPVAEPAGKKIRLDTDSPNGHAEAGSGPDITKAEADLYDRQIRLWGLDAQQRMRHSKILVIGVTGLSNEICKNLVLSGVGGLTVISSDIVEESDLSVQFFLRETDIGTNLAKAVAPRIQALNPRVQVDALTFDVHKQPSKFFDNFDVICCCNVARYGMIRINNICRGLGKKFYAVDTAGVIGYIFCDLYTHKFVESKKSSGRNDAVKSTFQKTYKYQALEQVLESKWGMLNYAALSKREKRAFNARVDPVYFAFNVLWQFEEETNGVPNADDFERLRSVRDTFMRSVECDPAYVSDDLLRCLTKISYAHGELAAVCAVLGGYAAQDILKVISAKDAPFDNFFAFNGTAFSGKQLKLGKLDQVVVEINKPVKKPVETIVVAVD</sequence>
<dbReference type="EMBL" id="JADGJQ010000002">
    <property type="protein sequence ID" value="KAJ3185133.1"/>
    <property type="molecule type" value="Genomic_DNA"/>
</dbReference>
<evidence type="ECO:0000256" key="6">
    <source>
        <dbReference type="ARBA" id="ARBA00044354"/>
    </source>
</evidence>
<evidence type="ECO:0000256" key="2">
    <source>
        <dbReference type="ARBA" id="ARBA00004718"/>
    </source>
</evidence>
<comment type="caution">
    <text evidence="9">The sequence shown here is derived from an EMBL/GenBank/DDBJ whole genome shotgun (WGS) entry which is preliminary data.</text>
</comment>
<keyword evidence="10" id="KW-1185">Reference proteome</keyword>
<feature type="region of interest" description="Disordered" evidence="7">
    <location>
        <begin position="1"/>
        <end position="101"/>
    </location>
</feature>
<evidence type="ECO:0000259" key="8">
    <source>
        <dbReference type="Pfam" id="PF00899"/>
    </source>
</evidence>
<keyword evidence="5" id="KW-0539">Nucleus</keyword>
<dbReference type="InterPro" id="IPR000594">
    <property type="entry name" value="ThiF_NAD_FAD-bd"/>
</dbReference>
<protein>
    <recommendedName>
        <fullName evidence="6">Ubiquitin-like 1-activating enzyme E1A</fullName>
    </recommendedName>
</protein>
<evidence type="ECO:0000256" key="1">
    <source>
        <dbReference type="ARBA" id="ARBA00004123"/>
    </source>
</evidence>
<keyword evidence="4" id="KW-0833">Ubl conjugation pathway</keyword>
<dbReference type="GO" id="GO:0031510">
    <property type="term" value="C:SUMO activating enzyme complex"/>
    <property type="evidence" value="ECO:0007669"/>
    <property type="project" value="TreeGrafter"/>
</dbReference>
<comment type="subcellular location">
    <subcellularLocation>
        <location evidence="1">Nucleus</location>
    </subcellularLocation>
</comment>
<dbReference type="Proteomes" id="UP001212152">
    <property type="component" value="Unassembled WGS sequence"/>
</dbReference>
<evidence type="ECO:0000256" key="3">
    <source>
        <dbReference type="ARBA" id="ARBA00005673"/>
    </source>
</evidence>
<dbReference type="PANTHER" id="PTHR10953">
    <property type="entry name" value="UBIQUITIN-ACTIVATING ENZYME E1"/>
    <property type="match status" value="1"/>
</dbReference>
<reference evidence="9" key="1">
    <citation type="submission" date="2020-05" db="EMBL/GenBank/DDBJ databases">
        <title>Phylogenomic resolution of chytrid fungi.</title>
        <authorList>
            <person name="Stajich J.E."/>
            <person name="Amses K."/>
            <person name="Simmons R."/>
            <person name="Seto K."/>
            <person name="Myers J."/>
            <person name="Bonds A."/>
            <person name="Quandt C.A."/>
            <person name="Barry K."/>
            <person name="Liu P."/>
            <person name="Grigoriev I."/>
            <person name="Longcore J.E."/>
            <person name="James T.Y."/>
        </authorList>
    </citation>
    <scope>NUCLEOTIDE SEQUENCE</scope>
    <source>
        <strain evidence="9">JEL0379</strain>
    </source>
</reference>
<proteinExistence type="inferred from homology"/>
<dbReference type="PRINTS" id="PR01849">
    <property type="entry name" value="UBIQUITINACT"/>
</dbReference>
<dbReference type="InterPro" id="IPR000011">
    <property type="entry name" value="UBQ/SUMO-activ_enz_E1-like"/>
</dbReference>
<evidence type="ECO:0000256" key="4">
    <source>
        <dbReference type="ARBA" id="ARBA00022786"/>
    </source>
</evidence>
<feature type="domain" description="THIF-type NAD/FAD binding fold" evidence="8">
    <location>
        <begin position="108"/>
        <end position="426"/>
    </location>
</feature>
<comment type="similarity">
    <text evidence="3">Belongs to the ubiquitin-activating E1 family.</text>
</comment>
<evidence type="ECO:0000256" key="5">
    <source>
        <dbReference type="ARBA" id="ARBA00023242"/>
    </source>
</evidence>
<dbReference type="InterPro" id="IPR045886">
    <property type="entry name" value="ThiF/MoeB/HesA"/>
</dbReference>
<organism evidence="9 10">
    <name type="scientific">Geranomyces variabilis</name>
    <dbReference type="NCBI Taxonomy" id="109894"/>
    <lineage>
        <taxon>Eukaryota</taxon>
        <taxon>Fungi</taxon>
        <taxon>Fungi incertae sedis</taxon>
        <taxon>Chytridiomycota</taxon>
        <taxon>Chytridiomycota incertae sedis</taxon>
        <taxon>Chytridiomycetes</taxon>
        <taxon>Spizellomycetales</taxon>
        <taxon>Powellomycetaceae</taxon>
        <taxon>Geranomyces</taxon>
    </lineage>
</organism>
<dbReference type="AlphaFoldDB" id="A0AAD5XQY2"/>
<gene>
    <name evidence="9" type="primary">AOS1</name>
    <name evidence="9" type="ORF">HDU87_002699</name>
</gene>
<evidence type="ECO:0000256" key="7">
    <source>
        <dbReference type="SAM" id="MobiDB-lite"/>
    </source>
</evidence>
<feature type="compositionally biased region" description="Polar residues" evidence="7">
    <location>
        <begin position="49"/>
        <end position="58"/>
    </location>
</feature>
<evidence type="ECO:0000313" key="9">
    <source>
        <dbReference type="EMBL" id="KAJ3185133.1"/>
    </source>
</evidence>
<name>A0AAD5XQY2_9FUNG</name>
<dbReference type="Pfam" id="PF00899">
    <property type="entry name" value="ThiF"/>
    <property type="match status" value="1"/>
</dbReference>
<feature type="compositionally biased region" description="Basic and acidic residues" evidence="7">
    <location>
        <begin position="18"/>
        <end position="27"/>
    </location>
</feature>
<dbReference type="GO" id="GO:0019948">
    <property type="term" value="F:SUMO activating enzyme activity"/>
    <property type="evidence" value="ECO:0007669"/>
    <property type="project" value="TreeGrafter"/>
</dbReference>
<accession>A0AAD5XQY2</accession>
<comment type="pathway">
    <text evidence="2">Protein modification; protein sumoylation.</text>
</comment>